<organism evidence="1 2">
    <name type="scientific">Nonomuraea ferruginea</name>
    <dbReference type="NCBI Taxonomy" id="46174"/>
    <lineage>
        <taxon>Bacteria</taxon>
        <taxon>Bacillati</taxon>
        <taxon>Actinomycetota</taxon>
        <taxon>Actinomycetes</taxon>
        <taxon>Streptosporangiales</taxon>
        <taxon>Streptosporangiaceae</taxon>
        <taxon>Nonomuraea</taxon>
    </lineage>
</organism>
<name>A0ABT4STP5_9ACTN</name>
<comment type="caution">
    <text evidence="1">The sequence shown here is derived from an EMBL/GenBank/DDBJ whole genome shotgun (WGS) entry which is preliminary data.</text>
</comment>
<proteinExistence type="predicted"/>
<evidence type="ECO:0000313" key="1">
    <source>
        <dbReference type="EMBL" id="MDA0640636.1"/>
    </source>
</evidence>
<dbReference type="RefSeq" id="WP_271275809.1">
    <property type="nucleotide sequence ID" value="NZ_BAABFD010000013.1"/>
</dbReference>
<dbReference type="Proteomes" id="UP001212498">
    <property type="component" value="Unassembled WGS sequence"/>
</dbReference>
<sequence>MVGLRCADGSFLSVTPVLCNDSAGMPYEVTLELCHDGVPYGTVGERCAWRLARLARGVEAARRDHGQAGRWPDPDDRFPPEEGGAELFSFRYRSRWGGVAGGELRCQLRTIPLWTPRPEQRGEWRLTRRAFVEAWGVGGLGTRAILTSGELAGFVRALVDEAEGCLGNTDPGKVRVQGTGTGETR</sequence>
<dbReference type="EMBL" id="JAPNUD010000015">
    <property type="protein sequence ID" value="MDA0640636.1"/>
    <property type="molecule type" value="Genomic_DNA"/>
</dbReference>
<keyword evidence="2" id="KW-1185">Reference proteome</keyword>
<accession>A0ABT4STP5</accession>
<evidence type="ECO:0000313" key="2">
    <source>
        <dbReference type="Proteomes" id="UP001212498"/>
    </source>
</evidence>
<evidence type="ECO:0008006" key="3">
    <source>
        <dbReference type="Google" id="ProtNLM"/>
    </source>
</evidence>
<reference evidence="1 2" key="1">
    <citation type="submission" date="2022-11" db="EMBL/GenBank/DDBJ databases">
        <title>Nonomuraea corallina sp. nov., a new species of the genus Nonomuraea isolated from sea side sediment in Thai sea.</title>
        <authorList>
            <person name="Ngamcharungchit C."/>
            <person name="Matsumoto A."/>
            <person name="Suriyachadkun C."/>
            <person name="Panbangred W."/>
            <person name="Inahashi Y."/>
            <person name="Intra B."/>
        </authorList>
    </citation>
    <scope>NUCLEOTIDE SEQUENCE [LARGE SCALE GENOMIC DNA]</scope>
    <source>
        <strain evidence="1 2">DSM 43553</strain>
    </source>
</reference>
<protein>
    <recommendedName>
        <fullName evidence="3">Polyketide cyclase/dehydrase/lipid transport protein</fullName>
    </recommendedName>
</protein>
<gene>
    <name evidence="1" type="ORF">OUY24_08405</name>
</gene>